<protein>
    <submittedName>
        <fullName evidence="1">Uncharacterized protein</fullName>
    </submittedName>
</protein>
<accession>A0AAV5T2B1</accession>
<dbReference type="AlphaFoldDB" id="A0AAV5T2B1"/>
<feature type="non-terminal residue" evidence="1">
    <location>
        <position position="1"/>
    </location>
</feature>
<comment type="caution">
    <text evidence="1">The sequence shown here is derived from an EMBL/GenBank/DDBJ whole genome shotgun (WGS) entry which is preliminary data.</text>
</comment>
<keyword evidence="2" id="KW-1185">Reference proteome</keyword>
<organism evidence="1 2">
    <name type="scientific">Pristionchus entomophagus</name>
    <dbReference type="NCBI Taxonomy" id="358040"/>
    <lineage>
        <taxon>Eukaryota</taxon>
        <taxon>Metazoa</taxon>
        <taxon>Ecdysozoa</taxon>
        <taxon>Nematoda</taxon>
        <taxon>Chromadorea</taxon>
        <taxon>Rhabditida</taxon>
        <taxon>Rhabditina</taxon>
        <taxon>Diplogasteromorpha</taxon>
        <taxon>Diplogasteroidea</taxon>
        <taxon>Neodiplogasteridae</taxon>
        <taxon>Pristionchus</taxon>
    </lineage>
</organism>
<proteinExistence type="predicted"/>
<evidence type="ECO:0000313" key="1">
    <source>
        <dbReference type="EMBL" id="GMS86983.1"/>
    </source>
</evidence>
<feature type="non-terminal residue" evidence="1">
    <location>
        <position position="87"/>
    </location>
</feature>
<sequence length="87" mass="9749">VATAGVRSFWKSITATLGHRHRLIRDTAHIVLGRLTTERIEDPDNEDVVTAITADTQEVIRGFEQLVRLAKEFAGSVHNEYESFLDG</sequence>
<reference evidence="1" key="1">
    <citation type="submission" date="2023-10" db="EMBL/GenBank/DDBJ databases">
        <title>Genome assembly of Pristionchus species.</title>
        <authorList>
            <person name="Yoshida K."/>
            <person name="Sommer R.J."/>
        </authorList>
    </citation>
    <scope>NUCLEOTIDE SEQUENCE</scope>
    <source>
        <strain evidence="1">RS0144</strain>
    </source>
</reference>
<gene>
    <name evidence="1" type="ORF">PENTCL1PPCAC_9158</name>
</gene>
<name>A0AAV5T2B1_9BILA</name>
<evidence type="ECO:0000313" key="2">
    <source>
        <dbReference type="Proteomes" id="UP001432027"/>
    </source>
</evidence>
<dbReference type="Proteomes" id="UP001432027">
    <property type="component" value="Unassembled WGS sequence"/>
</dbReference>
<dbReference type="EMBL" id="BTSX01000002">
    <property type="protein sequence ID" value="GMS86983.1"/>
    <property type="molecule type" value="Genomic_DNA"/>
</dbReference>